<dbReference type="Gene3D" id="1.10.510.10">
    <property type="entry name" value="Transferase(Phosphotransferase) domain 1"/>
    <property type="match status" value="1"/>
</dbReference>
<dbReference type="Proteomes" id="UP000054477">
    <property type="component" value="Unassembled WGS sequence"/>
</dbReference>
<dbReference type="InterPro" id="IPR000687">
    <property type="entry name" value="RIO_kinase"/>
</dbReference>
<evidence type="ECO:0000256" key="13">
    <source>
        <dbReference type="ARBA" id="ARBA00068353"/>
    </source>
</evidence>
<dbReference type="Pfam" id="PF01163">
    <property type="entry name" value="RIO1"/>
    <property type="match status" value="1"/>
</dbReference>
<keyword evidence="8" id="KW-0418">Kinase</keyword>
<dbReference type="InterPro" id="IPR015285">
    <property type="entry name" value="RIO2_wHTH_N"/>
</dbReference>
<dbReference type="GO" id="GO:0005634">
    <property type="term" value="C:nucleus"/>
    <property type="evidence" value="ECO:0007669"/>
    <property type="project" value="TreeGrafter"/>
</dbReference>
<dbReference type="Gene3D" id="1.10.10.10">
    <property type="entry name" value="Winged helix-like DNA-binding domain superfamily/Winged helix DNA-binding domain"/>
    <property type="match status" value="1"/>
</dbReference>
<dbReference type="Pfam" id="PF09202">
    <property type="entry name" value="Rio2_N"/>
    <property type="match status" value="1"/>
</dbReference>
<dbReference type="GO" id="GO:0005829">
    <property type="term" value="C:cytosol"/>
    <property type="evidence" value="ECO:0007669"/>
    <property type="project" value="TreeGrafter"/>
</dbReference>
<comment type="cofactor">
    <cofactor evidence="1">
        <name>Mg(2+)</name>
        <dbReference type="ChEBI" id="CHEBI:18420"/>
    </cofactor>
</comment>
<dbReference type="HOGENOM" id="CLU_018693_0_1_1"/>
<keyword evidence="9" id="KW-0067">ATP-binding</keyword>
<dbReference type="InterPro" id="IPR018935">
    <property type="entry name" value="RIO_kinase_CS"/>
</dbReference>
<comment type="similarity">
    <text evidence="2">Belongs to the protein kinase superfamily. RIO-type Ser/Thr kinase family.</text>
</comment>
<dbReference type="EC" id="2.7.11.1" evidence="3"/>
<evidence type="ECO:0000313" key="17">
    <source>
        <dbReference type="EMBL" id="KIK06925.1"/>
    </source>
</evidence>
<evidence type="ECO:0000259" key="16">
    <source>
        <dbReference type="SMART" id="SM00090"/>
    </source>
</evidence>
<evidence type="ECO:0000256" key="14">
    <source>
        <dbReference type="ARBA" id="ARBA00068837"/>
    </source>
</evidence>
<dbReference type="SMART" id="SM00090">
    <property type="entry name" value="RIO"/>
    <property type="match status" value="1"/>
</dbReference>
<evidence type="ECO:0000256" key="15">
    <source>
        <dbReference type="SAM" id="MobiDB-lite"/>
    </source>
</evidence>
<dbReference type="InterPro" id="IPR030484">
    <property type="entry name" value="Rio2"/>
</dbReference>
<evidence type="ECO:0000256" key="6">
    <source>
        <dbReference type="ARBA" id="ARBA00022723"/>
    </source>
</evidence>
<dbReference type="GO" id="GO:0005524">
    <property type="term" value="F:ATP binding"/>
    <property type="evidence" value="ECO:0007669"/>
    <property type="project" value="UniProtKB-KW"/>
</dbReference>
<dbReference type="InterPro" id="IPR036390">
    <property type="entry name" value="WH_DNA-bd_sf"/>
</dbReference>
<comment type="catalytic activity">
    <reaction evidence="12">
        <text>L-seryl-[protein] + ATP = O-phospho-L-seryl-[protein] + ADP + H(+)</text>
        <dbReference type="Rhea" id="RHEA:17989"/>
        <dbReference type="Rhea" id="RHEA-COMP:9863"/>
        <dbReference type="Rhea" id="RHEA-COMP:11604"/>
        <dbReference type="ChEBI" id="CHEBI:15378"/>
        <dbReference type="ChEBI" id="CHEBI:29999"/>
        <dbReference type="ChEBI" id="CHEBI:30616"/>
        <dbReference type="ChEBI" id="CHEBI:83421"/>
        <dbReference type="ChEBI" id="CHEBI:456216"/>
        <dbReference type="EC" id="2.7.11.1"/>
    </reaction>
</comment>
<evidence type="ECO:0000313" key="18">
    <source>
        <dbReference type="Proteomes" id="UP000054477"/>
    </source>
</evidence>
<dbReference type="GO" id="GO:0046872">
    <property type="term" value="F:metal ion binding"/>
    <property type="evidence" value="ECO:0007669"/>
    <property type="project" value="UniProtKB-KW"/>
</dbReference>
<organism evidence="17 18">
    <name type="scientific">Laccaria amethystina LaAM-08-1</name>
    <dbReference type="NCBI Taxonomy" id="1095629"/>
    <lineage>
        <taxon>Eukaryota</taxon>
        <taxon>Fungi</taxon>
        <taxon>Dikarya</taxon>
        <taxon>Basidiomycota</taxon>
        <taxon>Agaricomycotina</taxon>
        <taxon>Agaricomycetes</taxon>
        <taxon>Agaricomycetidae</taxon>
        <taxon>Agaricales</taxon>
        <taxon>Agaricineae</taxon>
        <taxon>Hydnangiaceae</taxon>
        <taxon>Laccaria</taxon>
    </lineage>
</organism>
<keyword evidence="10" id="KW-0460">Magnesium</keyword>
<keyword evidence="6" id="KW-0479">Metal-binding</keyword>
<dbReference type="AlphaFoldDB" id="A0A0C9X451"/>
<feature type="domain" description="RIO kinase" evidence="16">
    <location>
        <begin position="65"/>
        <end position="300"/>
    </location>
</feature>
<dbReference type="SUPFAM" id="SSF46785">
    <property type="entry name" value="Winged helix' DNA-binding domain"/>
    <property type="match status" value="1"/>
</dbReference>
<dbReference type="SUPFAM" id="SSF56112">
    <property type="entry name" value="Protein kinase-like (PK-like)"/>
    <property type="match status" value="1"/>
</dbReference>
<dbReference type="PROSITE" id="PS01245">
    <property type="entry name" value="RIO1"/>
    <property type="match status" value="1"/>
</dbReference>
<dbReference type="PANTHER" id="PTHR45852">
    <property type="entry name" value="SER/THR-PROTEIN KINASE RIO2"/>
    <property type="match status" value="1"/>
</dbReference>
<feature type="compositionally biased region" description="Basic and acidic residues" evidence="15">
    <location>
        <begin position="367"/>
        <end position="380"/>
    </location>
</feature>
<dbReference type="GO" id="GO:0030688">
    <property type="term" value="C:preribosome, small subunit precursor"/>
    <property type="evidence" value="ECO:0007669"/>
    <property type="project" value="TreeGrafter"/>
</dbReference>
<dbReference type="OrthoDB" id="10258631at2759"/>
<keyword evidence="7" id="KW-0547">Nucleotide-binding</keyword>
<dbReference type="FunFam" id="3.30.200.20:FF:000052">
    <property type="entry name" value="Serine/threonine-protein kinase RIO2"/>
    <property type="match status" value="1"/>
</dbReference>
<dbReference type="EMBL" id="KN838550">
    <property type="protein sequence ID" value="KIK06925.1"/>
    <property type="molecule type" value="Genomic_DNA"/>
</dbReference>
<proteinExistence type="inferred from homology"/>
<feature type="region of interest" description="Disordered" evidence="15">
    <location>
        <begin position="433"/>
        <end position="511"/>
    </location>
</feature>
<sequence>MKLDATDLRYVTSEEFRVLTAVEMGSKNHEVVPVVLIAQISGLRNGGVNKLIGSLAKRNLVSKVQNAKYDGYRLTYGGYDFLAMRAMSKRDTMQSVGNQIGVGKESDIYIVADSDGSEMVLKLHRLGRVSFRAVKEKRDYLGKRKSASWMYMSRLAAQKEWAFMKILHEHNFPVPRPIDQARHCILMEFIDAYPLRQVSNVTSPGKLYSSLMDIIVQFAHAGLIHGDFNEFNILIRRETGEPVIIDFPQMIIIFDGHRLRINFGLFRYFNRDVECIRTFFARRFRYESSLYPKFRKVLSDGAEGDDFRLDVMVEASGFGKREMKVLEEVSHSFSLCSCDRSSFQYMEAVNEKEDGTDQSEEEDSSEGGEHEESSDDRDNINADIEGNIEVKKMEKNAQERTASQVVVTGSPVNPPLVDEVDLTVESLNLLEAPNRSLSRSPPQSRATSPVRQAAAGRDHIKSVVASDLTKVRTQQRRKYHSKRASRTAGRAQGSKAKQDKKVKLDSNSVWE</sequence>
<dbReference type="GO" id="GO:0030490">
    <property type="term" value="P:maturation of SSU-rRNA"/>
    <property type="evidence" value="ECO:0007669"/>
    <property type="project" value="TreeGrafter"/>
</dbReference>
<evidence type="ECO:0000256" key="2">
    <source>
        <dbReference type="ARBA" id="ARBA00009196"/>
    </source>
</evidence>
<reference evidence="18" key="2">
    <citation type="submission" date="2015-01" db="EMBL/GenBank/DDBJ databases">
        <title>Evolutionary Origins and Diversification of the Mycorrhizal Mutualists.</title>
        <authorList>
            <consortium name="DOE Joint Genome Institute"/>
            <consortium name="Mycorrhizal Genomics Consortium"/>
            <person name="Kohler A."/>
            <person name="Kuo A."/>
            <person name="Nagy L.G."/>
            <person name="Floudas D."/>
            <person name="Copeland A."/>
            <person name="Barry K.W."/>
            <person name="Cichocki N."/>
            <person name="Veneault-Fourrey C."/>
            <person name="LaButti K."/>
            <person name="Lindquist E.A."/>
            <person name="Lipzen A."/>
            <person name="Lundell T."/>
            <person name="Morin E."/>
            <person name="Murat C."/>
            <person name="Riley R."/>
            <person name="Ohm R."/>
            <person name="Sun H."/>
            <person name="Tunlid A."/>
            <person name="Henrissat B."/>
            <person name="Grigoriev I.V."/>
            <person name="Hibbett D.S."/>
            <person name="Martin F."/>
        </authorList>
    </citation>
    <scope>NUCLEOTIDE SEQUENCE [LARGE SCALE GENOMIC DNA]</scope>
    <source>
        <strain evidence="18">LaAM-08-1</strain>
    </source>
</reference>
<feature type="compositionally biased region" description="Acidic residues" evidence="15">
    <location>
        <begin position="356"/>
        <end position="366"/>
    </location>
</feature>
<dbReference type="Gene3D" id="3.30.200.20">
    <property type="entry name" value="Phosphorylase Kinase, domain 1"/>
    <property type="match status" value="1"/>
</dbReference>
<feature type="compositionally biased region" description="Basic residues" evidence="15">
    <location>
        <begin position="473"/>
        <end position="485"/>
    </location>
</feature>
<evidence type="ECO:0000256" key="11">
    <source>
        <dbReference type="ARBA" id="ARBA00047899"/>
    </source>
</evidence>
<keyword evidence="5" id="KW-0808">Transferase</keyword>
<evidence type="ECO:0000256" key="10">
    <source>
        <dbReference type="ARBA" id="ARBA00022842"/>
    </source>
</evidence>
<dbReference type="STRING" id="1095629.A0A0C9X451"/>
<reference evidence="17 18" key="1">
    <citation type="submission" date="2014-04" db="EMBL/GenBank/DDBJ databases">
        <authorList>
            <consortium name="DOE Joint Genome Institute"/>
            <person name="Kuo A."/>
            <person name="Kohler A."/>
            <person name="Nagy L.G."/>
            <person name="Floudas D."/>
            <person name="Copeland A."/>
            <person name="Barry K.W."/>
            <person name="Cichocki N."/>
            <person name="Veneault-Fourrey C."/>
            <person name="LaButti K."/>
            <person name="Lindquist E.A."/>
            <person name="Lipzen A."/>
            <person name="Lundell T."/>
            <person name="Morin E."/>
            <person name="Murat C."/>
            <person name="Sun H."/>
            <person name="Tunlid A."/>
            <person name="Henrissat B."/>
            <person name="Grigoriev I.V."/>
            <person name="Hibbett D.S."/>
            <person name="Martin F."/>
            <person name="Nordberg H.P."/>
            <person name="Cantor M.N."/>
            <person name="Hua S.X."/>
        </authorList>
    </citation>
    <scope>NUCLEOTIDE SEQUENCE [LARGE SCALE GENOMIC DNA]</scope>
    <source>
        <strain evidence="17 18">LaAM-08-1</strain>
    </source>
</reference>
<evidence type="ECO:0000256" key="1">
    <source>
        <dbReference type="ARBA" id="ARBA00001946"/>
    </source>
</evidence>
<name>A0A0C9X451_9AGAR</name>
<evidence type="ECO:0000256" key="3">
    <source>
        <dbReference type="ARBA" id="ARBA00012513"/>
    </source>
</evidence>
<keyword evidence="4" id="KW-0723">Serine/threonine-protein kinase</keyword>
<dbReference type="InterPro" id="IPR011009">
    <property type="entry name" value="Kinase-like_dom_sf"/>
</dbReference>
<evidence type="ECO:0000256" key="7">
    <source>
        <dbReference type="ARBA" id="ARBA00022741"/>
    </source>
</evidence>
<dbReference type="InterPro" id="IPR018934">
    <property type="entry name" value="RIO_dom"/>
</dbReference>
<accession>A0A0C9X451</accession>
<feature type="region of interest" description="Disordered" evidence="15">
    <location>
        <begin position="350"/>
        <end position="381"/>
    </location>
</feature>
<dbReference type="PANTHER" id="PTHR45852:SF1">
    <property type="entry name" value="SERINE_THREONINE-PROTEIN KINASE RIO2"/>
    <property type="match status" value="1"/>
</dbReference>
<dbReference type="FunFam" id="1.10.10.10:FF:000053">
    <property type="entry name" value="Serine/threonine-protein kinase RIO2"/>
    <property type="match status" value="1"/>
</dbReference>
<evidence type="ECO:0000256" key="4">
    <source>
        <dbReference type="ARBA" id="ARBA00022527"/>
    </source>
</evidence>
<dbReference type="CDD" id="cd05144">
    <property type="entry name" value="RIO2_C"/>
    <property type="match status" value="1"/>
</dbReference>
<evidence type="ECO:0000256" key="5">
    <source>
        <dbReference type="ARBA" id="ARBA00022679"/>
    </source>
</evidence>
<comment type="catalytic activity">
    <reaction evidence="11">
        <text>L-threonyl-[protein] + ATP = O-phospho-L-threonyl-[protein] + ADP + H(+)</text>
        <dbReference type="Rhea" id="RHEA:46608"/>
        <dbReference type="Rhea" id="RHEA-COMP:11060"/>
        <dbReference type="Rhea" id="RHEA-COMP:11605"/>
        <dbReference type="ChEBI" id="CHEBI:15378"/>
        <dbReference type="ChEBI" id="CHEBI:30013"/>
        <dbReference type="ChEBI" id="CHEBI:30616"/>
        <dbReference type="ChEBI" id="CHEBI:61977"/>
        <dbReference type="ChEBI" id="CHEBI:456216"/>
        <dbReference type="EC" id="2.7.11.1"/>
    </reaction>
</comment>
<evidence type="ECO:0000256" key="9">
    <source>
        <dbReference type="ARBA" id="ARBA00022840"/>
    </source>
</evidence>
<evidence type="ECO:0000256" key="12">
    <source>
        <dbReference type="ARBA" id="ARBA00048679"/>
    </source>
</evidence>
<evidence type="ECO:0000256" key="8">
    <source>
        <dbReference type="ARBA" id="ARBA00022777"/>
    </source>
</evidence>
<protein>
    <recommendedName>
        <fullName evidence="13">Serine/threonine-protein kinase RIO2</fullName>
        <ecNumber evidence="3">2.7.11.1</ecNumber>
    </recommendedName>
    <alternativeName>
        <fullName evidence="14">Serine/threonine-protein kinase rio2</fullName>
    </alternativeName>
</protein>
<dbReference type="GO" id="GO:0004674">
    <property type="term" value="F:protein serine/threonine kinase activity"/>
    <property type="evidence" value="ECO:0007669"/>
    <property type="project" value="UniProtKB-KW"/>
</dbReference>
<feature type="compositionally biased region" description="Polar residues" evidence="15">
    <location>
        <begin position="435"/>
        <end position="450"/>
    </location>
</feature>
<dbReference type="InterPro" id="IPR036388">
    <property type="entry name" value="WH-like_DNA-bd_sf"/>
</dbReference>
<keyword evidence="18" id="KW-1185">Reference proteome</keyword>
<gene>
    <name evidence="17" type="ORF">K443DRAFT_630136</name>
</gene>